<proteinExistence type="predicted"/>
<feature type="compositionally biased region" description="Polar residues" evidence="1">
    <location>
        <begin position="139"/>
        <end position="150"/>
    </location>
</feature>
<dbReference type="Proteomes" id="UP000003163">
    <property type="component" value="Unassembled WGS sequence"/>
</dbReference>
<feature type="compositionally biased region" description="Basic and acidic residues" evidence="1">
    <location>
        <begin position="125"/>
        <end position="138"/>
    </location>
</feature>
<gene>
    <name evidence="2" type="ORF">EDEG_01096</name>
</gene>
<evidence type="ECO:0000313" key="3">
    <source>
        <dbReference type="Proteomes" id="UP000003163"/>
    </source>
</evidence>
<organism evidence="2 3">
    <name type="scientific">Edhazardia aedis (strain USNM 41457)</name>
    <name type="common">Microsporidian parasite</name>
    <dbReference type="NCBI Taxonomy" id="1003232"/>
    <lineage>
        <taxon>Eukaryota</taxon>
        <taxon>Fungi</taxon>
        <taxon>Fungi incertae sedis</taxon>
        <taxon>Microsporidia</taxon>
        <taxon>Edhazardia</taxon>
    </lineage>
</organism>
<sequence length="150" mass="17072">MVESKKVVCKITDSEENVKGDHIEINIPLPNKEFGKDVKIKYNANSYVIEYDKVDERKGSTFYSWQACSGKTMRSYPHEILNPKAYFKNGNVVISFEKGEQVNLGEQKKEALAYKELKVEPLKLEEKENKKTSMKNDNKPGSSGESTSTK</sequence>
<reference evidence="2 3" key="1">
    <citation type="submission" date="2011-08" db="EMBL/GenBank/DDBJ databases">
        <authorList>
            <person name="Liu Z.J."/>
            <person name="Shi F.L."/>
            <person name="Lu J.Q."/>
            <person name="Li M."/>
            <person name="Wang Z.L."/>
        </authorList>
    </citation>
    <scope>NUCLEOTIDE SEQUENCE [LARGE SCALE GENOMIC DNA]</scope>
    <source>
        <strain evidence="2 3">USNM 41457</strain>
    </source>
</reference>
<comment type="caution">
    <text evidence="2">The sequence shown here is derived from an EMBL/GenBank/DDBJ whole genome shotgun (WGS) entry which is preliminary data.</text>
</comment>
<accession>J9DQ81</accession>
<keyword evidence="3" id="KW-1185">Reference proteome</keyword>
<dbReference type="EMBL" id="AFBI03000015">
    <property type="protein sequence ID" value="EJW04710.1"/>
    <property type="molecule type" value="Genomic_DNA"/>
</dbReference>
<protein>
    <submittedName>
        <fullName evidence="2">Uncharacterized protein</fullName>
    </submittedName>
</protein>
<evidence type="ECO:0000313" key="2">
    <source>
        <dbReference type="EMBL" id="EJW04710.1"/>
    </source>
</evidence>
<evidence type="ECO:0000256" key="1">
    <source>
        <dbReference type="SAM" id="MobiDB-lite"/>
    </source>
</evidence>
<name>J9DQ81_EDHAE</name>
<dbReference type="VEuPathDB" id="MicrosporidiaDB:EDEG_01096"/>
<dbReference type="OrthoDB" id="10601634at2759"/>
<dbReference type="InParanoid" id="J9DQ81"/>
<reference evidence="3" key="2">
    <citation type="submission" date="2015-07" db="EMBL/GenBank/DDBJ databases">
        <title>Contrasting host-pathogen interactions and genome evolution in two generalist and specialist microsporidian pathogens of mosquitoes.</title>
        <authorList>
            <consortium name="The Broad Institute Genomics Platform"/>
            <consortium name="The Broad Institute Genome Sequencing Center for Infectious Disease"/>
            <person name="Cuomo C.A."/>
            <person name="Sanscrainte N.D."/>
            <person name="Goldberg J.M."/>
            <person name="Heiman D."/>
            <person name="Young S."/>
            <person name="Zeng Q."/>
            <person name="Becnel J.J."/>
            <person name="Birren B.W."/>
        </authorList>
    </citation>
    <scope>NUCLEOTIDE SEQUENCE [LARGE SCALE GENOMIC DNA]</scope>
    <source>
        <strain evidence="3">USNM 41457</strain>
    </source>
</reference>
<dbReference type="AlphaFoldDB" id="J9DQ81"/>
<dbReference type="HOGENOM" id="CLU_1740500_0_0_1"/>
<feature type="region of interest" description="Disordered" evidence="1">
    <location>
        <begin position="125"/>
        <end position="150"/>
    </location>
</feature>